<feature type="transmembrane region" description="Helical" evidence="6">
    <location>
        <begin position="174"/>
        <end position="193"/>
    </location>
</feature>
<evidence type="ECO:0000259" key="8">
    <source>
        <dbReference type="Pfam" id="PF04234"/>
    </source>
</evidence>
<evidence type="ECO:0000313" key="10">
    <source>
        <dbReference type="Proteomes" id="UP001596989"/>
    </source>
</evidence>
<sequence>MKRLFLLIMVLMFVVPQAAMAHSKLTEAVPAVNAVIKESPTSIELRFNTKIEKLSTFKLFNEAGEQVEAEEIKVSGDTLKGTVPSSLNNGKYSVNWTIIGADGHAVEGDYSFTVDAPTTVTEQPTEEPTEGDATPEPSVEPTPAPTTLPEADNDADNAEVQADSDNTVKPETNYTLFIIIGIVLIAAALLIVLGRRK</sequence>
<feature type="region of interest" description="Disordered" evidence="5">
    <location>
        <begin position="120"/>
        <end position="153"/>
    </location>
</feature>
<dbReference type="PANTHER" id="PTHR34820:SF4">
    <property type="entry name" value="INNER MEMBRANE PROTEIN YEBZ"/>
    <property type="match status" value="1"/>
</dbReference>
<dbReference type="Proteomes" id="UP001596989">
    <property type="component" value="Unassembled WGS sequence"/>
</dbReference>
<dbReference type="SUPFAM" id="SSF81296">
    <property type="entry name" value="E set domains"/>
    <property type="match status" value="1"/>
</dbReference>
<keyword evidence="2" id="KW-0479">Metal-binding</keyword>
<dbReference type="RefSeq" id="WP_377569009.1">
    <property type="nucleotide sequence ID" value="NZ_JBHTJZ010000073.1"/>
</dbReference>
<name>A0ABW3HY69_9BACL</name>
<organism evidence="9 10">
    <name type="scientific">Paenibacillus chungangensis</name>
    <dbReference type="NCBI Taxonomy" id="696535"/>
    <lineage>
        <taxon>Bacteria</taxon>
        <taxon>Bacillati</taxon>
        <taxon>Bacillota</taxon>
        <taxon>Bacilli</taxon>
        <taxon>Bacillales</taxon>
        <taxon>Paenibacillaceae</taxon>
        <taxon>Paenibacillus</taxon>
    </lineage>
</organism>
<dbReference type="Pfam" id="PF04234">
    <property type="entry name" value="CopC"/>
    <property type="match status" value="1"/>
</dbReference>
<dbReference type="InterPro" id="IPR032694">
    <property type="entry name" value="CopC/D"/>
</dbReference>
<feature type="domain" description="CopC" evidence="8">
    <location>
        <begin position="22"/>
        <end position="114"/>
    </location>
</feature>
<accession>A0ABW3HY69</accession>
<protein>
    <submittedName>
        <fullName evidence="9">Copper resistance protein CopC</fullName>
    </submittedName>
</protein>
<comment type="caution">
    <text evidence="9">The sequence shown here is derived from an EMBL/GenBank/DDBJ whole genome shotgun (WGS) entry which is preliminary data.</text>
</comment>
<dbReference type="InterPro" id="IPR014756">
    <property type="entry name" value="Ig_E-set"/>
</dbReference>
<gene>
    <name evidence="9" type="ORF">ACFQ2I_23820</name>
</gene>
<dbReference type="PANTHER" id="PTHR34820">
    <property type="entry name" value="INNER MEMBRANE PROTEIN YEBZ"/>
    <property type="match status" value="1"/>
</dbReference>
<keyword evidence="6" id="KW-0812">Transmembrane</keyword>
<proteinExistence type="predicted"/>
<evidence type="ECO:0000256" key="6">
    <source>
        <dbReference type="SAM" id="Phobius"/>
    </source>
</evidence>
<dbReference type="NCBIfam" id="TIGR01167">
    <property type="entry name" value="LPXTG_anchor"/>
    <property type="match status" value="1"/>
</dbReference>
<dbReference type="InterPro" id="IPR014755">
    <property type="entry name" value="Cu-Rt/internalin_Ig-like"/>
</dbReference>
<feature type="signal peptide" evidence="7">
    <location>
        <begin position="1"/>
        <end position="21"/>
    </location>
</feature>
<dbReference type="EMBL" id="JBHTJZ010000073">
    <property type="protein sequence ID" value="MFD0962374.1"/>
    <property type="molecule type" value="Genomic_DNA"/>
</dbReference>
<comment type="subcellular location">
    <subcellularLocation>
        <location evidence="1">Cell envelope</location>
    </subcellularLocation>
</comment>
<keyword evidence="6" id="KW-0472">Membrane</keyword>
<reference evidence="10" key="1">
    <citation type="journal article" date="2019" name="Int. J. Syst. Evol. Microbiol.">
        <title>The Global Catalogue of Microorganisms (GCM) 10K type strain sequencing project: providing services to taxonomists for standard genome sequencing and annotation.</title>
        <authorList>
            <consortium name="The Broad Institute Genomics Platform"/>
            <consortium name="The Broad Institute Genome Sequencing Center for Infectious Disease"/>
            <person name="Wu L."/>
            <person name="Ma J."/>
        </authorList>
    </citation>
    <scope>NUCLEOTIDE SEQUENCE [LARGE SCALE GENOMIC DNA]</scope>
    <source>
        <strain evidence="10">CCUG 59129</strain>
    </source>
</reference>
<keyword evidence="10" id="KW-1185">Reference proteome</keyword>
<evidence type="ECO:0000256" key="7">
    <source>
        <dbReference type="SAM" id="SignalP"/>
    </source>
</evidence>
<evidence type="ECO:0000256" key="4">
    <source>
        <dbReference type="ARBA" id="ARBA00023008"/>
    </source>
</evidence>
<evidence type="ECO:0000256" key="3">
    <source>
        <dbReference type="ARBA" id="ARBA00022729"/>
    </source>
</evidence>
<evidence type="ECO:0000256" key="5">
    <source>
        <dbReference type="SAM" id="MobiDB-lite"/>
    </source>
</evidence>
<feature type="chain" id="PRO_5045457873" evidence="7">
    <location>
        <begin position="22"/>
        <end position="197"/>
    </location>
</feature>
<keyword evidence="3 7" id="KW-0732">Signal</keyword>
<evidence type="ECO:0000256" key="2">
    <source>
        <dbReference type="ARBA" id="ARBA00022723"/>
    </source>
</evidence>
<dbReference type="InterPro" id="IPR007348">
    <property type="entry name" value="CopC_dom"/>
</dbReference>
<dbReference type="Gene3D" id="2.60.40.1220">
    <property type="match status" value="1"/>
</dbReference>
<keyword evidence="4" id="KW-0186">Copper</keyword>
<keyword evidence="6" id="KW-1133">Transmembrane helix</keyword>
<evidence type="ECO:0000256" key="1">
    <source>
        <dbReference type="ARBA" id="ARBA00004196"/>
    </source>
</evidence>
<evidence type="ECO:0000313" key="9">
    <source>
        <dbReference type="EMBL" id="MFD0962374.1"/>
    </source>
</evidence>